<dbReference type="InterPro" id="IPR042215">
    <property type="entry name" value="CarD-like_C"/>
</dbReference>
<dbReference type="SUPFAM" id="SSF141259">
    <property type="entry name" value="CarD-like"/>
    <property type="match status" value="1"/>
</dbReference>
<organism evidence="2 3">
    <name type="scientific">Clostridium beijerinckii</name>
    <name type="common">Clostridium MP</name>
    <dbReference type="NCBI Taxonomy" id="1520"/>
    <lineage>
        <taxon>Bacteria</taxon>
        <taxon>Bacillati</taxon>
        <taxon>Bacillota</taxon>
        <taxon>Clostridia</taxon>
        <taxon>Eubacteriales</taxon>
        <taxon>Clostridiaceae</taxon>
        <taxon>Clostridium</taxon>
    </lineage>
</organism>
<dbReference type="Pfam" id="PF21095">
    <property type="entry name" value="CarD_C"/>
    <property type="match status" value="1"/>
</dbReference>
<evidence type="ECO:0000313" key="3">
    <source>
        <dbReference type="Proteomes" id="UP000031866"/>
    </source>
</evidence>
<reference evidence="3" key="1">
    <citation type="submission" date="2014-12" db="EMBL/GenBank/DDBJ databases">
        <title>Genome sequence of Clostridium beijerinckii strain 59B.</title>
        <authorList>
            <person name="Little G.T."/>
            <person name="Minton N.P."/>
        </authorList>
    </citation>
    <scope>NUCLEOTIDE SEQUENCE [LARGE SCALE GENOMIC DNA]</scope>
    <source>
        <strain evidence="3">59B</strain>
    </source>
</reference>
<dbReference type="InterPro" id="IPR003711">
    <property type="entry name" value="CarD-like/TRCF_RID"/>
</dbReference>
<gene>
    <name evidence="2" type="ORF">LF65_02064</name>
</gene>
<dbReference type="EMBL" id="CP010086">
    <property type="protein sequence ID" value="AJG98662.1"/>
    <property type="molecule type" value="Genomic_DNA"/>
</dbReference>
<dbReference type="GO" id="GO:0009303">
    <property type="term" value="P:rRNA transcription"/>
    <property type="evidence" value="ECO:0007669"/>
    <property type="project" value="TreeGrafter"/>
</dbReference>
<dbReference type="RefSeq" id="WP_041895932.1">
    <property type="nucleotide sequence ID" value="NZ_CP010086.2"/>
</dbReference>
<dbReference type="KEGG" id="cbei:LF65_02064"/>
<name>A0A0B5QL45_CLOBE</name>
<dbReference type="Gene3D" id="1.20.58.1290">
    <property type="entry name" value="CarD-like, C-terminal domain"/>
    <property type="match status" value="1"/>
</dbReference>
<proteinExistence type="predicted"/>
<protein>
    <submittedName>
        <fullName evidence="2">CarD family transcriptional regulator</fullName>
    </submittedName>
</protein>
<dbReference type="PANTHER" id="PTHR38447:SF1">
    <property type="entry name" value="RNA POLYMERASE-BINDING TRANSCRIPTION FACTOR CARD"/>
    <property type="match status" value="1"/>
</dbReference>
<dbReference type="InterPro" id="IPR052531">
    <property type="entry name" value="CarD-like_regulator"/>
</dbReference>
<sequence>MFNIGDKVVYPSQGIGIIDVIEEKELNGEKIKCYIIHLINNTMKLTLPIRTANISNMRLISDIKTLENSLKHVDRFMAEAEKFSKINYKERRSVSKIKIKSGTFDEFLEVIFDLTQLKKWHSLNSSEKQMLNYIKKIVIEEIAQAKGLTSNEASELLDFSINLNKLS</sequence>
<dbReference type="OrthoDB" id="9786074at2"/>
<dbReference type="Proteomes" id="UP000031866">
    <property type="component" value="Chromosome"/>
</dbReference>
<dbReference type="STRING" id="1520.LF65_02064"/>
<dbReference type="SMART" id="SM01058">
    <property type="entry name" value="CarD_TRCF"/>
    <property type="match status" value="1"/>
</dbReference>
<evidence type="ECO:0000259" key="1">
    <source>
        <dbReference type="SMART" id="SM01058"/>
    </source>
</evidence>
<feature type="domain" description="CarD-like/TRCF RNAP-interacting" evidence="1">
    <location>
        <begin position="1"/>
        <end position="115"/>
    </location>
</feature>
<dbReference type="Pfam" id="PF02559">
    <property type="entry name" value="CarD_TRCF_RID"/>
    <property type="match status" value="1"/>
</dbReference>
<dbReference type="AlphaFoldDB" id="A0A0B5QL45"/>
<accession>A0A0B5QL45</accession>
<evidence type="ECO:0000313" key="2">
    <source>
        <dbReference type="EMBL" id="AJG98662.1"/>
    </source>
</evidence>
<dbReference type="PANTHER" id="PTHR38447">
    <property type="entry name" value="TRANSCRIPTION FACTOR YDEB-RELATED"/>
    <property type="match status" value="1"/>
</dbReference>
<dbReference type="InterPro" id="IPR036101">
    <property type="entry name" value="CarD-like/TRCF_RID_sf"/>
</dbReference>
<dbReference type="InterPro" id="IPR048792">
    <property type="entry name" value="CarD_C"/>
</dbReference>
<dbReference type="Gene3D" id="2.40.10.170">
    <property type="match status" value="1"/>
</dbReference>